<dbReference type="Proteomes" id="UP000095544">
    <property type="component" value="Unassembled WGS sequence"/>
</dbReference>
<dbReference type="AlphaFoldDB" id="A0A174CPT4"/>
<name>A0A174CPT4_9FIRM</name>
<dbReference type="EMBL" id="CYZU01000009">
    <property type="protein sequence ID" value="CUO13880.1"/>
    <property type="molecule type" value="Genomic_DNA"/>
</dbReference>
<proteinExistence type="predicted"/>
<evidence type="ECO:0000313" key="2">
    <source>
        <dbReference type="Proteomes" id="UP000095544"/>
    </source>
</evidence>
<gene>
    <name evidence="1" type="ORF">ERS852491_01405</name>
</gene>
<reference evidence="1 2" key="1">
    <citation type="submission" date="2015-09" db="EMBL/GenBank/DDBJ databases">
        <authorList>
            <consortium name="Pathogen Informatics"/>
        </authorList>
    </citation>
    <scope>NUCLEOTIDE SEQUENCE [LARGE SCALE GENOMIC DNA]</scope>
    <source>
        <strain evidence="1 2">2789STDY5834876</strain>
    </source>
</reference>
<accession>A0A174CPT4</accession>
<evidence type="ECO:0000313" key="1">
    <source>
        <dbReference type="EMBL" id="CUO13880.1"/>
    </source>
</evidence>
<organism evidence="1 2">
    <name type="scientific">Faecalicatena contorta</name>
    <dbReference type="NCBI Taxonomy" id="39482"/>
    <lineage>
        <taxon>Bacteria</taxon>
        <taxon>Bacillati</taxon>
        <taxon>Bacillota</taxon>
        <taxon>Clostridia</taxon>
        <taxon>Lachnospirales</taxon>
        <taxon>Lachnospiraceae</taxon>
        <taxon>Faecalicatena</taxon>
    </lineage>
</organism>
<protein>
    <submittedName>
        <fullName evidence="1">Uncharacterized protein</fullName>
    </submittedName>
</protein>
<sequence length="35" mass="4039">MVKFYLTRIEKGLITVEEVPTLWRAAVEAGMKTEQ</sequence>